<evidence type="ECO:0000259" key="1">
    <source>
        <dbReference type="Pfam" id="PF01370"/>
    </source>
</evidence>
<dbReference type="InterPro" id="IPR051207">
    <property type="entry name" value="ComplexI_NDUFA9_subunit"/>
</dbReference>
<proteinExistence type="predicted"/>
<dbReference type="RefSeq" id="WP_193689308.1">
    <property type="nucleotide sequence ID" value="NZ_CP063233.1"/>
</dbReference>
<dbReference type="GO" id="GO:0044877">
    <property type="term" value="F:protein-containing complex binding"/>
    <property type="evidence" value="ECO:0007669"/>
    <property type="project" value="TreeGrafter"/>
</dbReference>
<dbReference type="Pfam" id="PF01370">
    <property type="entry name" value="Epimerase"/>
    <property type="match status" value="1"/>
</dbReference>
<dbReference type="PANTHER" id="PTHR12126:SF11">
    <property type="entry name" value="NADH DEHYDROGENASE [UBIQUINONE] 1 ALPHA SUBCOMPLEX SUBUNIT 9, MITOCHONDRIAL"/>
    <property type="match status" value="1"/>
</dbReference>
<name>A0A7M2IY12_PSEFL</name>
<dbReference type="Proteomes" id="UP000593833">
    <property type="component" value="Chromosome"/>
</dbReference>
<evidence type="ECO:0000313" key="2">
    <source>
        <dbReference type="EMBL" id="QOU02312.1"/>
    </source>
</evidence>
<accession>A0A7M2IY12</accession>
<dbReference type="PANTHER" id="PTHR12126">
    <property type="entry name" value="NADH-UBIQUINONE OXIDOREDUCTASE 39 KDA SUBUNIT-RELATED"/>
    <property type="match status" value="1"/>
</dbReference>
<reference evidence="2 3" key="1">
    <citation type="submission" date="2020-10" db="EMBL/GenBank/DDBJ databases">
        <title>Complete genome sequence of a novel Pseudomonas fluorescens strain isolated from the flower of kumarahou (Pomaderris kumeraho).</title>
        <authorList>
            <person name="Summers M.C."/>
            <person name="Nowak V."/>
            <person name="Fairhurst M.J."/>
            <person name="Owen J.G."/>
            <person name="Gerth M.L."/>
            <person name="Patrick W.M."/>
        </authorList>
    </citation>
    <scope>NUCLEOTIDE SEQUENCE [LARGE SCALE GENOMIC DNA]</scope>
    <source>
        <strain evidence="2 3">KF1</strain>
    </source>
</reference>
<feature type="domain" description="NAD-dependent epimerase/dehydratase" evidence="1">
    <location>
        <begin position="111"/>
        <end position="194"/>
    </location>
</feature>
<dbReference type="EMBL" id="CP063233">
    <property type="protein sequence ID" value="QOU02312.1"/>
    <property type="molecule type" value="Genomic_DNA"/>
</dbReference>
<dbReference type="InterPro" id="IPR036291">
    <property type="entry name" value="NAD(P)-bd_dom_sf"/>
</dbReference>
<sequence>MRIGLLGGSSFLGEHLLRALAEEGHQVVAFSRQGSRPCQEHVTWLPAETWPELCLDAFVSLAPAWVLPDYLERLVSAHVKCIVVLSSTSRFTKQASPDPRERALAQRLVDAEQRLQQWADEHNTQWAVLRPTLIYGHGKDKSICEIARFIQRYGFFPLIGNSAGLRQPVHCDDIVQVCVAALETRGWPSGSYNLSGAQTLPYHAMVRRVFQAVGRPERTLNVPAWLLRQVIALARCLPRYRHLSSAMAQRMSQDLTFDHSAAREQFGFAPRAFDLSAEDLPPSAKKPAP</sequence>
<gene>
    <name evidence="2" type="ORF">IM720_16370</name>
</gene>
<protein>
    <submittedName>
        <fullName evidence="2">NAD(P)-dependent oxidoreductase</fullName>
    </submittedName>
</protein>
<dbReference type="Gene3D" id="3.40.50.720">
    <property type="entry name" value="NAD(P)-binding Rossmann-like Domain"/>
    <property type="match status" value="1"/>
</dbReference>
<dbReference type="AlphaFoldDB" id="A0A7M2IY12"/>
<evidence type="ECO:0000313" key="3">
    <source>
        <dbReference type="Proteomes" id="UP000593833"/>
    </source>
</evidence>
<organism evidence="2 3">
    <name type="scientific">Pseudomonas fluorescens</name>
    <dbReference type="NCBI Taxonomy" id="294"/>
    <lineage>
        <taxon>Bacteria</taxon>
        <taxon>Pseudomonadati</taxon>
        <taxon>Pseudomonadota</taxon>
        <taxon>Gammaproteobacteria</taxon>
        <taxon>Pseudomonadales</taxon>
        <taxon>Pseudomonadaceae</taxon>
        <taxon>Pseudomonas</taxon>
    </lineage>
</organism>
<dbReference type="InterPro" id="IPR001509">
    <property type="entry name" value="Epimerase_deHydtase"/>
</dbReference>
<dbReference type="SUPFAM" id="SSF51735">
    <property type="entry name" value="NAD(P)-binding Rossmann-fold domains"/>
    <property type="match status" value="1"/>
</dbReference>